<dbReference type="SUPFAM" id="SSF52540">
    <property type="entry name" value="P-loop containing nucleoside triphosphate hydrolases"/>
    <property type="match status" value="1"/>
</dbReference>
<evidence type="ECO:0000313" key="4">
    <source>
        <dbReference type="Proteomes" id="UP000604825"/>
    </source>
</evidence>
<dbReference type="InterPro" id="IPR049730">
    <property type="entry name" value="SNF2/RAD54-like_C"/>
</dbReference>
<evidence type="ECO:0000256" key="1">
    <source>
        <dbReference type="ARBA" id="ARBA00022801"/>
    </source>
</evidence>
<dbReference type="PANTHER" id="PTHR33207">
    <property type="entry name" value="F-BOX DOMAIN CONTAINING PROTEIN-RELATED"/>
    <property type="match status" value="1"/>
</dbReference>
<protein>
    <recommendedName>
        <fullName evidence="2">F-box protein AT5G49610-like beta-propeller domain-containing protein</fullName>
    </recommendedName>
</protein>
<dbReference type="Gene3D" id="3.40.50.300">
    <property type="entry name" value="P-loop containing nucleotide triphosphate hydrolases"/>
    <property type="match status" value="1"/>
</dbReference>
<proteinExistence type="predicted"/>
<gene>
    <name evidence="3" type="ORF">NCGR_LOCUS37830</name>
</gene>
<keyword evidence="1" id="KW-0378">Hydrolase</keyword>
<comment type="caution">
    <text evidence="3">The sequence shown here is derived from an EMBL/GenBank/DDBJ whole genome shotgun (WGS) entry which is preliminary data.</text>
</comment>
<dbReference type="InterPro" id="IPR056594">
    <property type="entry name" value="AT5G49610-like_b-prop"/>
</dbReference>
<dbReference type="OrthoDB" id="622335at2759"/>
<keyword evidence="4" id="KW-1185">Reference proteome</keyword>
<dbReference type="InterPro" id="IPR027417">
    <property type="entry name" value="P-loop_NTPase"/>
</dbReference>
<accession>A0A811Q7M6</accession>
<reference evidence="3" key="1">
    <citation type="submission" date="2020-10" db="EMBL/GenBank/DDBJ databases">
        <authorList>
            <person name="Han B."/>
            <person name="Lu T."/>
            <person name="Zhao Q."/>
            <person name="Huang X."/>
            <person name="Zhao Y."/>
        </authorList>
    </citation>
    <scope>NUCLEOTIDE SEQUENCE</scope>
</reference>
<evidence type="ECO:0000313" key="3">
    <source>
        <dbReference type="EMBL" id="CAD6254224.1"/>
    </source>
</evidence>
<organism evidence="3 4">
    <name type="scientific">Miscanthus lutarioriparius</name>
    <dbReference type="NCBI Taxonomy" id="422564"/>
    <lineage>
        <taxon>Eukaryota</taxon>
        <taxon>Viridiplantae</taxon>
        <taxon>Streptophyta</taxon>
        <taxon>Embryophyta</taxon>
        <taxon>Tracheophyta</taxon>
        <taxon>Spermatophyta</taxon>
        <taxon>Magnoliopsida</taxon>
        <taxon>Liliopsida</taxon>
        <taxon>Poales</taxon>
        <taxon>Poaceae</taxon>
        <taxon>PACMAD clade</taxon>
        <taxon>Panicoideae</taxon>
        <taxon>Andropogonodae</taxon>
        <taxon>Andropogoneae</taxon>
        <taxon>Saccharinae</taxon>
        <taxon>Miscanthus</taxon>
    </lineage>
</organism>
<feature type="domain" description="F-box protein AT5G49610-like beta-propeller" evidence="2">
    <location>
        <begin position="115"/>
        <end position="236"/>
    </location>
</feature>
<dbReference type="Proteomes" id="UP000604825">
    <property type="component" value="Unassembled WGS sequence"/>
</dbReference>
<dbReference type="Pfam" id="PF23635">
    <property type="entry name" value="Beta-prop_AT5G49610-like"/>
    <property type="match status" value="1"/>
</dbReference>
<sequence>MDSMGKTTEPPQLPLQATSAAQISVVLSNDDLLREILLRLDFPTCLVRRLPSQAPGSARLDPAFLRRLHPPRLLGIQKKGFNLGLNMVAACHVIMLDPWWNPDAEDQAVDRTHRIDIQSMSLLSIKLPNGVEYEYDAKIALSRAEGSGFCLVHVSWRYTMDHSSTGSWELIDAISLRQVFGSNADPTWCSQGADVRVAVVGDNADFVFFSIQKKVFYLHISSRTVKKVYELAQRESQSSTCILLVSI</sequence>
<dbReference type="GO" id="GO:0016787">
    <property type="term" value="F:hydrolase activity"/>
    <property type="evidence" value="ECO:0007669"/>
    <property type="project" value="UniProtKB-KW"/>
</dbReference>
<dbReference type="AlphaFoldDB" id="A0A811Q7M6"/>
<evidence type="ECO:0000259" key="2">
    <source>
        <dbReference type="Pfam" id="PF23635"/>
    </source>
</evidence>
<dbReference type="CDD" id="cd18793">
    <property type="entry name" value="SF2_C_SNF"/>
    <property type="match status" value="1"/>
</dbReference>
<name>A0A811Q7M6_9POAL</name>
<dbReference type="EMBL" id="CAJGYO010000009">
    <property type="protein sequence ID" value="CAD6254224.1"/>
    <property type="molecule type" value="Genomic_DNA"/>
</dbReference>